<dbReference type="PROSITE" id="PS00028">
    <property type="entry name" value="ZINC_FINGER_C2H2_1"/>
    <property type="match status" value="1"/>
</dbReference>
<dbReference type="InterPro" id="IPR007219">
    <property type="entry name" value="XnlR_reg_dom"/>
</dbReference>
<proteinExistence type="predicted"/>
<dbReference type="PROSITE" id="PS00463">
    <property type="entry name" value="ZN2_CY6_FUNGAL_1"/>
    <property type="match status" value="1"/>
</dbReference>
<dbReference type="GO" id="GO:0000981">
    <property type="term" value="F:DNA-binding transcription factor activity, RNA polymerase II-specific"/>
    <property type="evidence" value="ECO:0007669"/>
    <property type="project" value="InterPro"/>
</dbReference>
<dbReference type="Gene3D" id="4.10.240.10">
    <property type="entry name" value="Zn(2)-C6 fungal-type DNA-binding domain"/>
    <property type="match status" value="1"/>
</dbReference>
<dbReference type="Gene3D" id="3.30.160.60">
    <property type="entry name" value="Classic Zinc Finger"/>
    <property type="match status" value="1"/>
</dbReference>
<dbReference type="CDD" id="cd00067">
    <property type="entry name" value="GAL4"/>
    <property type="match status" value="1"/>
</dbReference>
<dbReference type="Proteomes" id="UP000799778">
    <property type="component" value="Unassembled WGS sequence"/>
</dbReference>
<dbReference type="InterPro" id="IPR051059">
    <property type="entry name" value="VerF-like"/>
</dbReference>
<dbReference type="PANTHER" id="PTHR40626">
    <property type="entry name" value="MIP31509P"/>
    <property type="match status" value="1"/>
</dbReference>
<reference evidence="10" key="1">
    <citation type="journal article" date="2020" name="Stud. Mycol.">
        <title>101 Dothideomycetes genomes: a test case for predicting lifestyles and emergence of pathogens.</title>
        <authorList>
            <person name="Haridas S."/>
            <person name="Albert R."/>
            <person name="Binder M."/>
            <person name="Bloem J."/>
            <person name="Labutti K."/>
            <person name="Salamov A."/>
            <person name="Andreopoulos B."/>
            <person name="Baker S."/>
            <person name="Barry K."/>
            <person name="Bills G."/>
            <person name="Bluhm B."/>
            <person name="Cannon C."/>
            <person name="Castanera R."/>
            <person name="Culley D."/>
            <person name="Daum C."/>
            <person name="Ezra D."/>
            <person name="Gonzalez J."/>
            <person name="Henrissat B."/>
            <person name="Kuo A."/>
            <person name="Liang C."/>
            <person name="Lipzen A."/>
            <person name="Lutzoni F."/>
            <person name="Magnuson J."/>
            <person name="Mondo S."/>
            <person name="Nolan M."/>
            <person name="Ohm R."/>
            <person name="Pangilinan J."/>
            <person name="Park H.-J."/>
            <person name="Ramirez L."/>
            <person name="Alfaro M."/>
            <person name="Sun H."/>
            <person name="Tritt A."/>
            <person name="Yoshinaga Y."/>
            <person name="Zwiers L.-H."/>
            <person name="Turgeon B."/>
            <person name="Goodwin S."/>
            <person name="Spatafora J."/>
            <person name="Crous P."/>
            <person name="Grigoriev I."/>
        </authorList>
    </citation>
    <scope>NUCLEOTIDE SEQUENCE</scope>
    <source>
        <strain evidence="10">CBS 175.79</strain>
    </source>
</reference>
<accession>A0A6A5X7B4</accession>
<dbReference type="GO" id="GO:0006351">
    <property type="term" value="P:DNA-templated transcription"/>
    <property type="evidence" value="ECO:0007669"/>
    <property type="project" value="InterPro"/>
</dbReference>
<evidence type="ECO:0000313" key="11">
    <source>
        <dbReference type="Proteomes" id="UP000799778"/>
    </source>
</evidence>
<organism evidence="10 11">
    <name type="scientific">Aaosphaeria arxii CBS 175.79</name>
    <dbReference type="NCBI Taxonomy" id="1450172"/>
    <lineage>
        <taxon>Eukaryota</taxon>
        <taxon>Fungi</taxon>
        <taxon>Dikarya</taxon>
        <taxon>Ascomycota</taxon>
        <taxon>Pezizomycotina</taxon>
        <taxon>Dothideomycetes</taxon>
        <taxon>Pleosporomycetidae</taxon>
        <taxon>Pleosporales</taxon>
        <taxon>Pleosporales incertae sedis</taxon>
        <taxon>Aaosphaeria</taxon>
    </lineage>
</organism>
<dbReference type="CDD" id="cd00065">
    <property type="entry name" value="FYVE_like_SF"/>
    <property type="match status" value="1"/>
</dbReference>
<dbReference type="GO" id="GO:0008270">
    <property type="term" value="F:zinc ion binding"/>
    <property type="evidence" value="ECO:0007669"/>
    <property type="project" value="UniProtKB-KW"/>
</dbReference>
<feature type="domain" description="C2H2-type" evidence="9">
    <location>
        <begin position="43"/>
        <end position="80"/>
    </location>
</feature>
<evidence type="ECO:0000256" key="5">
    <source>
        <dbReference type="ARBA" id="ARBA00022833"/>
    </source>
</evidence>
<dbReference type="EMBL" id="ML978081">
    <property type="protein sequence ID" value="KAF2008799.1"/>
    <property type="molecule type" value="Genomic_DNA"/>
</dbReference>
<evidence type="ECO:0000256" key="4">
    <source>
        <dbReference type="ARBA" id="ARBA00022771"/>
    </source>
</evidence>
<comment type="subcellular location">
    <subcellularLocation>
        <location evidence="1">Nucleus</location>
    </subcellularLocation>
</comment>
<keyword evidence="5" id="KW-0862">Zinc</keyword>
<dbReference type="SUPFAM" id="SSF57667">
    <property type="entry name" value="beta-beta-alpha zinc fingers"/>
    <property type="match status" value="1"/>
</dbReference>
<keyword evidence="3" id="KW-0677">Repeat</keyword>
<dbReference type="InterPro" id="IPR013087">
    <property type="entry name" value="Znf_C2H2_type"/>
</dbReference>
<feature type="domain" description="Zn(2)-C6 fungal-type" evidence="8">
    <location>
        <begin position="82"/>
        <end position="111"/>
    </location>
</feature>
<evidence type="ECO:0000256" key="1">
    <source>
        <dbReference type="ARBA" id="ARBA00004123"/>
    </source>
</evidence>
<evidence type="ECO:0000256" key="7">
    <source>
        <dbReference type="PROSITE-ProRule" id="PRU00042"/>
    </source>
</evidence>
<evidence type="ECO:0000256" key="2">
    <source>
        <dbReference type="ARBA" id="ARBA00022723"/>
    </source>
</evidence>
<evidence type="ECO:0000259" key="8">
    <source>
        <dbReference type="PROSITE" id="PS50048"/>
    </source>
</evidence>
<evidence type="ECO:0000259" key="9">
    <source>
        <dbReference type="PROSITE" id="PS50157"/>
    </source>
</evidence>
<dbReference type="PROSITE" id="PS50048">
    <property type="entry name" value="ZN2_CY6_FUNGAL_2"/>
    <property type="match status" value="1"/>
</dbReference>
<dbReference type="GO" id="GO:0000785">
    <property type="term" value="C:chromatin"/>
    <property type="evidence" value="ECO:0007669"/>
    <property type="project" value="TreeGrafter"/>
</dbReference>
<gene>
    <name evidence="10" type="ORF">BU24DRAFT_91721</name>
</gene>
<dbReference type="AlphaFoldDB" id="A0A6A5X7B4"/>
<dbReference type="PROSITE" id="PS50157">
    <property type="entry name" value="ZINC_FINGER_C2H2_2"/>
    <property type="match status" value="2"/>
</dbReference>
<dbReference type="OrthoDB" id="3945418at2759"/>
<dbReference type="GO" id="GO:0000978">
    <property type="term" value="F:RNA polymerase II cis-regulatory region sequence-specific DNA binding"/>
    <property type="evidence" value="ECO:0007669"/>
    <property type="project" value="InterPro"/>
</dbReference>
<keyword evidence="2" id="KW-0479">Metal-binding</keyword>
<dbReference type="RefSeq" id="XP_033377138.1">
    <property type="nucleotide sequence ID" value="XM_033534801.1"/>
</dbReference>
<dbReference type="SMART" id="SM00355">
    <property type="entry name" value="ZnF_C2H2"/>
    <property type="match status" value="2"/>
</dbReference>
<dbReference type="Pfam" id="PF00172">
    <property type="entry name" value="Zn_clus"/>
    <property type="match status" value="1"/>
</dbReference>
<dbReference type="PANTHER" id="PTHR40626:SF1">
    <property type="entry name" value="TRANSCRIPTION FACTOR WITH C2H2 AND ZN(2)-CYS(6) DNA BINDING DOMAIN (EUROFUNG)"/>
    <property type="match status" value="1"/>
</dbReference>
<dbReference type="InterPro" id="IPR036236">
    <property type="entry name" value="Znf_C2H2_sf"/>
</dbReference>
<dbReference type="SMART" id="SM00066">
    <property type="entry name" value="GAL4"/>
    <property type="match status" value="1"/>
</dbReference>
<evidence type="ECO:0008006" key="12">
    <source>
        <dbReference type="Google" id="ProtNLM"/>
    </source>
</evidence>
<evidence type="ECO:0000313" key="10">
    <source>
        <dbReference type="EMBL" id="KAF2008799.1"/>
    </source>
</evidence>
<name>A0A6A5X7B4_9PLEO</name>
<evidence type="ECO:0000256" key="3">
    <source>
        <dbReference type="ARBA" id="ARBA00022737"/>
    </source>
</evidence>
<dbReference type="InterPro" id="IPR001138">
    <property type="entry name" value="Zn2Cys6_DnaBD"/>
</dbReference>
<dbReference type="GeneID" id="54292198"/>
<feature type="domain" description="C2H2-type" evidence="9">
    <location>
        <begin position="15"/>
        <end position="42"/>
    </location>
</feature>
<sequence length="612" mass="69169">MRKPTPIGEKAVVEYRCHICEKKFATSSRLRRHDATHSIIRAYQCTHCSQNFKRHDALRRHSRTCSNGQVVSPLKRGPKPRSCDHCHIKKLQCSATQPCNSCLISKITCSYTHASHRDTVIGLDRVAAKHGTETSTKSATTTSHHLAMVFLLNYTDPSFETVTDAMAAVGARVQAVVHFPWLHQLSNDVFDQPSDVGISDYFPFTTDDERLDFGITPSEYNLEPVRKDRASEVQSILAQEYSRTPAALPLSEGIFPTRLARTVFTLDNITDFVSAYFTFFHPHFAFIHRPTFDLETASLPLVLALALSGSAHLTPRDDALAAREFYVLSEEYIFRQLRQAVADGGSPNDVRVIEIVQAAQVMHSLLASSNDEPTRRRIRVNRHPELIASMRSLGFTEIRRVHRPVDVEWDVFIAEETRIRLVAGMFVVDSMIVLFLNNPPHITLSEMSSDLPYPDALFEASSAAHFKRVACQSSQSPSRSLCGLMMALLRDGWHWSDDLRFASMNPKTMLLLIFAINSAIFVARTSLLSSSSSQSLYRALDRWKDLWDDMNSNEEIDHSQFVGFTKHCLELWWLGRKLVDKMSKGDVGEEYMKATPKDSFTALHEFIRSNVG</sequence>
<keyword evidence="6" id="KW-0539">Nucleus</keyword>
<dbReference type="Pfam" id="PF04082">
    <property type="entry name" value="Fungal_trans"/>
    <property type="match status" value="1"/>
</dbReference>
<dbReference type="CDD" id="cd12148">
    <property type="entry name" value="fungal_TF_MHR"/>
    <property type="match status" value="1"/>
</dbReference>
<evidence type="ECO:0000256" key="6">
    <source>
        <dbReference type="ARBA" id="ARBA00023242"/>
    </source>
</evidence>
<keyword evidence="11" id="KW-1185">Reference proteome</keyword>
<protein>
    <recommendedName>
        <fullName evidence="12">C2H2 finger domain protein</fullName>
    </recommendedName>
</protein>
<keyword evidence="4 7" id="KW-0863">Zinc-finger</keyword>
<dbReference type="GO" id="GO:0005634">
    <property type="term" value="C:nucleus"/>
    <property type="evidence" value="ECO:0007669"/>
    <property type="project" value="UniProtKB-SubCell"/>
</dbReference>
<dbReference type="InterPro" id="IPR036864">
    <property type="entry name" value="Zn2-C6_fun-type_DNA-bd_sf"/>
</dbReference>
<dbReference type="SUPFAM" id="SSF57701">
    <property type="entry name" value="Zn2/Cys6 DNA-binding domain"/>
    <property type="match status" value="1"/>
</dbReference>